<evidence type="ECO:0000256" key="6">
    <source>
        <dbReference type="ARBA" id="ARBA00023012"/>
    </source>
</evidence>
<dbReference type="InterPro" id="IPR003018">
    <property type="entry name" value="GAF"/>
</dbReference>
<gene>
    <name evidence="8" type="ORF">H1P_2500004</name>
</gene>
<keyword evidence="6" id="KW-0902">Two-component regulatory system</keyword>
<accession>A0A563VS68</accession>
<dbReference type="Proteomes" id="UP000320055">
    <property type="component" value="Unassembled WGS sequence"/>
</dbReference>
<proteinExistence type="predicted"/>
<keyword evidence="4" id="KW-0808">Transferase</keyword>
<dbReference type="PANTHER" id="PTHR43711">
    <property type="entry name" value="TWO-COMPONENT HISTIDINE KINASE"/>
    <property type="match status" value="1"/>
</dbReference>
<dbReference type="Gene3D" id="3.30.565.10">
    <property type="entry name" value="Histidine kinase-like ATPase, C-terminal domain"/>
    <property type="match status" value="1"/>
</dbReference>
<dbReference type="EMBL" id="CAACVJ010000169">
    <property type="protein sequence ID" value="VEP14251.1"/>
    <property type="molecule type" value="Genomic_DNA"/>
</dbReference>
<keyword evidence="5 8" id="KW-0418">Kinase</keyword>
<dbReference type="PRINTS" id="PR00344">
    <property type="entry name" value="BCTRLSENSOR"/>
</dbReference>
<evidence type="ECO:0000313" key="9">
    <source>
        <dbReference type="Proteomes" id="UP000320055"/>
    </source>
</evidence>
<dbReference type="Gene3D" id="3.30.450.40">
    <property type="match status" value="1"/>
</dbReference>
<feature type="domain" description="Histidine kinase" evidence="7">
    <location>
        <begin position="427"/>
        <end position="659"/>
    </location>
</feature>
<dbReference type="InterPro" id="IPR036097">
    <property type="entry name" value="HisK_dim/P_sf"/>
</dbReference>
<evidence type="ECO:0000256" key="4">
    <source>
        <dbReference type="ARBA" id="ARBA00022679"/>
    </source>
</evidence>
<dbReference type="Pfam" id="PF02518">
    <property type="entry name" value="HATPase_c"/>
    <property type="match status" value="1"/>
</dbReference>
<dbReference type="SUPFAM" id="SSF55874">
    <property type="entry name" value="ATPase domain of HSP90 chaperone/DNA topoisomerase II/histidine kinase"/>
    <property type="match status" value="1"/>
</dbReference>
<dbReference type="AlphaFoldDB" id="A0A563VS68"/>
<dbReference type="InterPro" id="IPR033415">
    <property type="entry name" value="CHASE6_C"/>
</dbReference>
<evidence type="ECO:0000313" key="8">
    <source>
        <dbReference type="EMBL" id="VEP14251.1"/>
    </source>
</evidence>
<dbReference type="SMART" id="SM00388">
    <property type="entry name" value="HisKA"/>
    <property type="match status" value="1"/>
</dbReference>
<dbReference type="OrthoDB" id="524899at2"/>
<dbReference type="InterPro" id="IPR019278">
    <property type="entry name" value="DICT_dom"/>
</dbReference>
<dbReference type="EC" id="2.7.13.3" evidence="2"/>
<dbReference type="InterPro" id="IPR004358">
    <property type="entry name" value="Sig_transdc_His_kin-like_C"/>
</dbReference>
<dbReference type="CDD" id="cd00082">
    <property type="entry name" value="HisKA"/>
    <property type="match status" value="1"/>
</dbReference>
<dbReference type="RefSeq" id="WP_144872668.1">
    <property type="nucleotide sequence ID" value="NZ_LR213993.1"/>
</dbReference>
<dbReference type="InterPro" id="IPR029016">
    <property type="entry name" value="GAF-like_dom_sf"/>
</dbReference>
<evidence type="ECO:0000256" key="5">
    <source>
        <dbReference type="ARBA" id="ARBA00022777"/>
    </source>
</evidence>
<dbReference type="SMART" id="SM00065">
    <property type="entry name" value="GAF"/>
    <property type="match status" value="1"/>
</dbReference>
<evidence type="ECO:0000256" key="2">
    <source>
        <dbReference type="ARBA" id="ARBA00012438"/>
    </source>
</evidence>
<organism evidence="8 9">
    <name type="scientific">Hyella patelloides LEGE 07179</name>
    <dbReference type="NCBI Taxonomy" id="945734"/>
    <lineage>
        <taxon>Bacteria</taxon>
        <taxon>Bacillati</taxon>
        <taxon>Cyanobacteriota</taxon>
        <taxon>Cyanophyceae</taxon>
        <taxon>Pleurocapsales</taxon>
        <taxon>Hyellaceae</taxon>
        <taxon>Hyella</taxon>
    </lineage>
</organism>
<dbReference type="PROSITE" id="PS50109">
    <property type="entry name" value="HIS_KIN"/>
    <property type="match status" value="1"/>
</dbReference>
<dbReference type="InterPro" id="IPR036890">
    <property type="entry name" value="HATPase_C_sf"/>
</dbReference>
<dbReference type="Pfam" id="PF01590">
    <property type="entry name" value="GAF"/>
    <property type="match status" value="1"/>
</dbReference>
<dbReference type="InterPro" id="IPR003661">
    <property type="entry name" value="HisK_dim/P_dom"/>
</dbReference>
<reference evidence="8 9" key="1">
    <citation type="submission" date="2019-01" db="EMBL/GenBank/DDBJ databases">
        <authorList>
            <person name="Brito A."/>
        </authorList>
    </citation>
    <scope>NUCLEOTIDE SEQUENCE [LARGE SCALE GENOMIC DNA]</scope>
    <source>
        <strain evidence="8">1</strain>
    </source>
</reference>
<dbReference type="SUPFAM" id="SSF47384">
    <property type="entry name" value="Homodimeric domain of signal transducing histidine kinase"/>
    <property type="match status" value="1"/>
</dbReference>
<dbReference type="Pfam" id="PF10069">
    <property type="entry name" value="DICT"/>
    <property type="match status" value="1"/>
</dbReference>
<protein>
    <recommendedName>
        <fullName evidence="2">histidine kinase</fullName>
        <ecNumber evidence="2">2.7.13.3</ecNumber>
    </recommendedName>
</protein>
<keyword evidence="9" id="KW-1185">Reference proteome</keyword>
<evidence type="ECO:0000256" key="1">
    <source>
        <dbReference type="ARBA" id="ARBA00000085"/>
    </source>
</evidence>
<dbReference type="Pfam" id="PF00512">
    <property type="entry name" value="HisKA"/>
    <property type="match status" value="1"/>
</dbReference>
<dbReference type="PANTHER" id="PTHR43711:SF26">
    <property type="entry name" value="SENSOR HISTIDINE KINASE RCSC"/>
    <property type="match status" value="1"/>
</dbReference>
<dbReference type="GO" id="GO:0000155">
    <property type="term" value="F:phosphorelay sensor kinase activity"/>
    <property type="evidence" value="ECO:0007669"/>
    <property type="project" value="InterPro"/>
</dbReference>
<dbReference type="Pfam" id="PF17150">
    <property type="entry name" value="CHASE6_C"/>
    <property type="match status" value="1"/>
</dbReference>
<evidence type="ECO:0000256" key="3">
    <source>
        <dbReference type="ARBA" id="ARBA00022553"/>
    </source>
</evidence>
<dbReference type="SMART" id="SM00387">
    <property type="entry name" value="HATPase_c"/>
    <property type="match status" value="1"/>
</dbReference>
<dbReference type="InterPro" id="IPR050736">
    <property type="entry name" value="Sensor_HK_Regulatory"/>
</dbReference>
<keyword evidence="3" id="KW-0597">Phosphoprotein</keyword>
<name>A0A563VS68_9CYAN</name>
<comment type="catalytic activity">
    <reaction evidence="1">
        <text>ATP + protein L-histidine = ADP + protein N-phospho-L-histidine.</text>
        <dbReference type="EC" id="2.7.13.3"/>
    </reaction>
</comment>
<dbReference type="InterPro" id="IPR003594">
    <property type="entry name" value="HATPase_dom"/>
</dbReference>
<evidence type="ECO:0000259" key="7">
    <source>
        <dbReference type="PROSITE" id="PS50109"/>
    </source>
</evidence>
<sequence length="659" mass="74427">MKLTNSLLRDLVTEYSVLRPQIYFKSSLIALARAMQDIVLADDNHQYLVIANFQKEQFFHQAERRFQDMAQKKNHVYIFGVPDAESSFAIANTNYDTIPIQSTDTLAGEGYLVVIGRQYSACVVAQEKLSVTELRDVSSVLEQGERFEGIWSFDREIVYSAADWLLGIIANYRPELKAKTQQARRLFRSYREQNQKLFLTSQSVDLGIFTQRLVTYLQAGQYKLLKAYKAIASAELKEQLINKIAQAQRNSLDPQEILQITVRELGQIFPQCRCLLYRINSNDTEVTIKYESVPQMMPSLTGQKWSVVDNPIFIVAQTQDSALVINDVADNVYLQENPILREKIKRAAIDSWLMVSIRYRETLLGVLELHHSGIEKFQWQPEDIALVEAVAHSAGTALTQASAYNNLVDLNQQLAAVERIQGNLIAVVGHELRTPLSTIRICLESLADEPDMPSELRETMLDTALSDSERLAQLIQDFLTLSKLETGKVYHNIESVPIEYPLNLALHRIKKTSQFKGIPEIKIKLSHQLPSVLADVEGLVEVFYKLLDNGCKFTATDGELLVKAKIHNIKEKVETNGLIKPMIEVIIADTGRGIEANELETIFDRFSQAESYLRRTVNGAGLGLVICRQIINSMGGQIWAISQGKDTGSQFHFTLPIES</sequence>
<dbReference type="InterPro" id="IPR005467">
    <property type="entry name" value="His_kinase_dom"/>
</dbReference>
<dbReference type="Gene3D" id="1.10.287.130">
    <property type="match status" value="1"/>
</dbReference>
<dbReference type="SUPFAM" id="SSF55781">
    <property type="entry name" value="GAF domain-like"/>
    <property type="match status" value="1"/>
</dbReference>